<organism evidence="1">
    <name type="scientific">freshwater metagenome</name>
    <dbReference type="NCBI Taxonomy" id="449393"/>
    <lineage>
        <taxon>unclassified sequences</taxon>
        <taxon>metagenomes</taxon>
        <taxon>ecological metagenomes</taxon>
    </lineage>
</organism>
<gene>
    <name evidence="1" type="ORF">UFOPK3268_00952</name>
</gene>
<reference evidence="1" key="1">
    <citation type="submission" date="2020-05" db="EMBL/GenBank/DDBJ databases">
        <authorList>
            <person name="Chiriac C."/>
            <person name="Salcher M."/>
            <person name="Ghai R."/>
            <person name="Kavagutti S V."/>
        </authorList>
    </citation>
    <scope>NUCLEOTIDE SEQUENCE</scope>
</reference>
<sequence>MTRSGCRRSLAMSLTDKDEVLVASTQVSDTTASAAANTAFLTSRSSNTASMTKSASASTLCSCEALTSVRMSVASPWPMRPLATRVEICSRTLRKPASARSAERSVMTTGTLRVRAKSTHNWLAMRPAPMMPTLVIGRASAGSGAPEGRLARLVSSSKEYTEARKSWPNANAARASFSAVKPSSRVRVWAAAMRSHAT</sequence>
<proteinExistence type="predicted"/>
<dbReference type="AlphaFoldDB" id="A0A6J7C0H8"/>
<name>A0A6J7C0H8_9ZZZZ</name>
<protein>
    <submittedName>
        <fullName evidence="1">Unannotated protein</fullName>
    </submittedName>
</protein>
<evidence type="ECO:0000313" key="1">
    <source>
        <dbReference type="EMBL" id="CAB4850188.1"/>
    </source>
</evidence>
<accession>A0A6J7C0H8</accession>
<dbReference type="EMBL" id="CAFBIZ010000113">
    <property type="protein sequence ID" value="CAB4850188.1"/>
    <property type="molecule type" value="Genomic_DNA"/>
</dbReference>